<dbReference type="SUPFAM" id="SSF52317">
    <property type="entry name" value="Class I glutamine amidotransferase-like"/>
    <property type="match status" value="1"/>
</dbReference>
<organism evidence="5 6">
    <name type="scientific">Shewanella colwelliana</name>
    <name type="common">Alteromonas colwelliana</name>
    <dbReference type="NCBI Taxonomy" id="23"/>
    <lineage>
        <taxon>Bacteria</taxon>
        <taxon>Pseudomonadati</taxon>
        <taxon>Pseudomonadota</taxon>
        <taxon>Gammaproteobacteria</taxon>
        <taxon>Alteromonadales</taxon>
        <taxon>Shewanellaceae</taxon>
        <taxon>Shewanella</taxon>
    </lineage>
</organism>
<sequence length="223" mass="24280">MKFVLLSAPKSDAAISAIRHLLGNIAGAIRIGYLASSHEPDRRYYRQMQIYYQQFGADLCCYVDLEQDFCLQTFEQICQCDVIHLAGGDTYRFLKGIQDRDVAHQLCAFSKAGGGFIDLSAGAMLLCPSIESATLCGDQNDVELSDMAGLQLIPYQFIPHTDKTDNGVNAALTAAEHLSSQTLAKFPAILCADDDAVIFEQGSLLGFGSPLLFDGLQLLSINQ</sequence>
<evidence type="ECO:0000256" key="4">
    <source>
        <dbReference type="ARBA" id="ARBA00022825"/>
    </source>
</evidence>
<keyword evidence="3" id="KW-0378">Hydrolase</keyword>
<dbReference type="Pfam" id="PF03575">
    <property type="entry name" value="Peptidase_S51"/>
    <property type="match status" value="1"/>
</dbReference>
<comment type="caution">
    <text evidence="5">The sequence shown here is derived from an EMBL/GenBank/DDBJ whole genome shotgun (WGS) entry which is preliminary data.</text>
</comment>
<dbReference type="InterPro" id="IPR005320">
    <property type="entry name" value="Peptidase_S51"/>
</dbReference>
<keyword evidence="4" id="KW-0720">Serine protease</keyword>
<evidence type="ECO:0000256" key="2">
    <source>
        <dbReference type="ARBA" id="ARBA00022670"/>
    </source>
</evidence>
<dbReference type="GO" id="GO:0006508">
    <property type="term" value="P:proteolysis"/>
    <property type="evidence" value="ECO:0007669"/>
    <property type="project" value="UniProtKB-KW"/>
</dbReference>
<gene>
    <name evidence="5" type="ORF">BEL05_17000</name>
</gene>
<dbReference type="Gene3D" id="3.40.50.880">
    <property type="match status" value="1"/>
</dbReference>
<dbReference type="AlphaFoldDB" id="A0A1E5IZE4"/>
<reference evidence="5 6" key="1">
    <citation type="submission" date="2016-07" db="EMBL/GenBank/DDBJ databases">
        <title>Whole-genome of two Shewanella species isolated from a digestive organ of sea cucumber Apostichopus japonicus Selenka 1867.</title>
        <authorList>
            <person name="Hong H.-H."/>
            <person name="Choi H."/>
            <person name="Cheon S."/>
            <person name="Oh J.-S."/>
            <person name="Lee H.-G."/>
            <person name="Park C."/>
        </authorList>
    </citation>
    <scope>NUCLEOTIDE SEQUENCE [LARGE SCALE GENOMIC DNA]</scope>
    <source>
        <strain evidence="5 6">CSB03KR</strain>
    </source>
</reference>
<name>A0A1E5IZE4_SHECO</name>
<protein>
    <recommendedName>
        <fullName evidence="7">Peptidase S51</fullName>
    </recommendedName>
</protein>
<dbReference type="STRING" id="23.BEL05_17000"/>
<dbReference type="Proteomes" id="UP000095230">
    <property type="component" value="Unassembled WGS sequence"/>
</dbReference>
<dbReference type="RefSeq" id="WP_069670014.1">
    <property type="nucleotide sequence ID" value="NZ_MCBT01000001.1"/>
</dbReference>
<dbReference type="EMBL" id="MCBT01000001">
    <property type="protein sequence ID" value="OEG75911.1"/>
    <property type="molecule type" value="Genomic_DNA"/>
</dbReference>
<evidence type="ECO:0000256" key="1">
    <source>
        <dbReference type="ARBA" id="ARBA00006534"/>
    </source>
</evidence>
<comment type="similarity">
    <text evidence="1">Belongs to the peptidase S51 family.</text>
</comment>
<proteinExistence type="inferred from homology"/>
<keyword evidence="2" id="KW-0645">Protease</keyword>
<evidence type="ECO:0008006" key="7">
    <source>
        <dbReference type="Google" id="ProtNLM"/>
    </source>
</evidence>
<accession>A0A1E5IZE4</accession>
<evidence type="ECO:0000256" key="3">
    <source>
        <dbReference type="ARBA" id="ARBA00022801"/>
    </source>
</evidence>
<dbReference type="InterPro" id="IPR029062">
    <property type="entry name" value="Class_I_gatase-like"/>
</dbReference>
<evidence type="ECO:0000313" key="6">
    <source>
        <dbReference type="Proteomes" id="UP000095230"/>
    </source>
</evidence>
<evidence type="ECO:0000313" key="5">
    <source>
        <dbReference type="EMBL" id="OEG75911.1"/>
    </source>
</evidence>
<dbReference type="GO" id="GO:0008236">
    <property type="term" value="F:serine-type peptidase activity"/>
    <property type="evidence" value="ECO:0007669"/>
    <property type="project" value="UniProtKB-KW"/>
</dbReference>